<keyword evidence="1" id="KW-0732">Signal</keyword>
<dbReference type="EMBL" id="BRXY01000248">
    <property type="protein sequence ID" value="GMH80697.1"/>
    <property type="molecule type" value="Genomic_DNA"/>
</dbReference>
<proteinExistence type="predicted"/>
<comment type="caution">
    <text evidence="2">The sequence shown here is derived from an EMBL/GenBank/DDBJ whole genome shotgun (WGS) entry which is preliminary data.</text>
</comment>
<dbReference type="SUPFAM" id="SSF75005">
    <property type="entry name" value="Arabinanase/levansucrase/invertase"/>
    <property type="match status" value="2"/>
</dbReference>
<evidence type="ECO:0000256" key="1">
    <source>
        <dbReference type="SAM" id="SignalP"/>
    </source>
</evidence>
<protein>
    <recommendedName>
        <fullName evidence="4">EGF-like domain-containing protein</fullName>
    </recommendedName>
</protein>
<organism evidence="2 3">
    <name type="scientific">Triparma strigata</name>
    <dbReference type="NCBI Taxonomy" id="1606541"/>
    <lineage>
        <taxon>Eukaryota</taxon>
        <taxon>Sar</taxon>
        <taxon>Stramenopiles</taxon>
        <taxon>Ochrophyta</taxon>
        <taxon>Bolidophyceae</taxon>
        <taxon>Parmales</taxon>
        <taxon>Triparmaceae</taxon>
        <taxon>Triparma</taxon>
    </lineage>
</organism>
<reference evidence="3" key="1">
    <citation type="journal article" date="2023" name="Commun. Biol.">
        <title>Genome analysis of Parmales, the sister group of diatoms, reveals the evolutionary specialization of diatoms from phago-mixotrophs to photoautotrophs.</title>
        <authorList>
            <person name="Ban H."/>
            <person name="Sato S."/>
            <person name="Yoshikawa S."/>
            <person name="Yamada K."/>
            <person name="Nakamura Y."/>
            <person name="Ichinomiya M."/>
            <person name="Sato N."/>
            <person name="Blanc-Mathieu R."/>
            <person name="Endo H."/>
            <person name="Kuwata A."/>
            <person name="Ogata H."/>
        </authorList>
    </citation>
    <scope>NUCLEOTIDE SEQUENCE [LARGE SCALE GENOMIC DNA]</scope>
    <source>
        <strain evidence="3">NIES 3701</strain>
    </source>
</reference>
<dbReference type="CDD" id="cd08994">
    <property type="entry name" value="GH43_62_32_68_117_130-like"/>
    <property type="match status" value="1"/>
</dbReference>
<keyword evidence="3" id="KW-1185">Reference proteome</keyword>
<sequence length="370" mass="40608">MTKLLNVLLAAAVASSSACTTSSDCGLNGDCVDKTCSCDPAWTGDTCTSLNLIPLSAEAAEDGAYKHGTSTSWGANVAFCDEDNLYHMFVSEMKSNCTLSSWIPNSQITHATSKNISGPYEFRETLFDTFHHNPRLTFDAASGKYLLFMIGGDLDGTEDCSGIPDSDGELYDTRIVYSESASLNGPWTTPSEPLVERGAEDAWDYVVTNPSPIIHSDGTTYLYYRGTPKYWDDDSLLGELPESVGVAVAPHYSGPYTKPFSSPILSYMNEDPFAWFDPSRGYKMLTHGRDDPLNTHYAYSSDGLNWSSGSDVACNANVTLDDGTIKVFKNRERPQIYFDDEGQPAYLFNGVCPDEHYGYAYTLSQPLNKN</sequence>
<dbReference type="Proteomes" id="UP001165085">
    <property type="component" value="Unassembled WGS sequence"/>
</dbReference>
<evidence type="ECO:0000313" key="3">
    <source>
        <dbReference type="Proteomes" id="UP001165085"/>
    </source>
</evidence>
<dbReference type="PROSITE" id="PS51257">
    <property type="entry name" value="PROKAR_LIPOPROTEIN"/>
    <property type="match status" value="1"/>
</dbReference>
<accession>A0A9W7AYN1</accession>
<gene>
    <name evidence="2" type="ORF">TrST_g6054</name>
</gene>
<evidence type="ECO:0000313" key="2">
    <source>
        <dbReference type="EMBL" id="GMH80697.1"/>
    </source>
</evidence>
<name>A0A9W7AYN1_9STRA</name>
<dbReference type="OrthoDB" id="6130531at2759"/>
<dbReference type="AlphaFoldDB" id="A0A9W7AYN1"/>
<dbReference type="Gene3D" id="2.115.10.20">
    <property type="entry name" value="Glycosyl hydrolase domain, family 43"/>
    <property type="match status" value="1"/>
</dbReference>
<feature type="signal peptide" evidence="1">
    <location>
        <begin position="1"/>
        <end position="18"/>
    </location>
</feature>
<evidence type="ECO:0008006" key="4">
    <source>
        <dbReference type="Google" id="ProtNLM"/>
    </source>
</evidence>
<dbReference type="InterPro" id="IPR023296">
    <property type="entry name" value="Glyco_hydro_beta-prop_sf"/>
</dbReference>
<feature type="chain" id="PRO_5040789635" description="EGF-like domain-containing protein" evidence="1">
    <location>
        <begin position="19"/>
        <end position="370"/>
    </location>
</feature>